<dbReference type="PANTHER" id="PTHR33630">
    <property type="entry name" value="CUTINASE RV1984C-RELATED-RELATED"/>
    <property type="match status" value="1"/>
</dbReference>
<dbReference type="Proteomes" id="UP000069620">
    <property type="component" value="Unassembled WGS sequence"/>
</dbReference>
<dbReference type="SMART" id="SM01110">
    <property type="entry name" value="Cutinase"/>
    <property type="match status" value="1"/>
</dbReference>
<feature type="compositionally biased region" description="Pro residues" evidence="5">
    <location>
        <begin position="288"/>
        <end position="315"/>
    </location>
</feature>
<dbReference type="InterPro" id="IPR000675">
    <property type="entry name" value="Cutinase/axe"/>
</dbReference>
<dbReference type="EMBL" id="BCSX01000049">
    <property type="protein sequence ID" value="GAS91527.1"/>
    <property type="molecule type" value="Genomic_DNA"/>
</dbReference>
<accession>A0A100W4L3</accession>
<protein>
    <submittedName>
        <fullName evidence="6">Cutinase</fullName>
    </submittedName>
</protein>
<dbReference type="GO" id="GO:0052689">
    <property type="term" value="F:carboxylic ester hydrolase activity"/>
    <property type="evidence" value="ECO:0007669"/>
    <property type="project" value="UniProtKB-KW"/>
</dbReference>
<dbReference type="Gene3D" id="3.40.50.1820">
    <property type="entry name" value="alpha/beta hydrolase"/>
    <property type="match status" value="1"/>
</dbReference>
<evidence type="ECO:0000256" key="5">
    <source>
        <dbReference type="SAM" id="MobiDB-lite"/>
    </source>
</evidence>
<keyword evidence="2" id="KW-0719">Serine esterase</keyword>
<dbReference type="Pfam" id="PF01083">
    <property type="entry name" value="Cutinase"/>
    <property type="match status" value="1"/>
</dbReference>
<dbReference type="PANTHER" id="PTHR33630:SF9">
    <property type="entry name" value="CUTINASE 4"/>
    <property type="match status" value="1"/>
</dbReference>
<evidence type="ECO:0000256" key="3">
    <source>
        <dbReference type="ARBA" id="ARBA00022801"/>
    </source>
</evidence>
<evidence type="ECO:0000256" key="2">
    <source>
        <dbReference type="ARBA" id="ARBA00022487"/>
    </source>
</evidence>
<dbReference type="SUPFAM" id="SSF53474">
    <property type="entry name" value="alpha/beta-Hydrolases"/>
    <property type="match status" value="1"/>
</dbReference>
<keyword evidence="7" id="KW-1185">Reference proteome</keyword>
<evidence type="ECO:0000256" key="4">
    <source>
        <dbReference type="ARBA" id="ARBA00023157"/>
    </source>
</evidence>
<dbReference type="InterPro" id="IPR029058">
    <property type="entry name" value="AB_hydrolase_fold"/>
</dbReference>
<evidence type="ECO:0000256" key="1">
    <source>
        <dbReference type="ARBA" id="ARBA00007534"/>
    </source>
</evidence>
<gene>
    <name evidence="6" type="ORF">RMCB_5623</name>
</gene>
<proteinExistence type="inferred from homology"/>
<feature type="region of interest" description="Disordered" evidence="5">
    <location>
        <begin position="251"/>
        <end position="315"/>
    </location>
</feature>
<sequence length="315" mass="31808">MSFNWRAHIVPMCQHVCVEARHVVVLIGAATAVPTILFGAPTLSAQAANCPDAEVIFARGTTEAPGLGPTGEAFVNSLRSRVTGKTVGVYAVDYPATMDFPTAVDGISDARAHVLATASNCPRTKMVIGGFSQGAAIAGFVTASVVPDGVHATDVPTPLPPDISDHVAAVALFGKPSTRFMKAISEPPIAIGPLYAAKTIDLCVDNDLVCASDGRSFSAHNQYEEAGMVDKGASFVANQLQSSWAADAIANPPAAGPAPGPVPAPAAPATLTPLPAAPGPSQHLPAPVAAPGPAPAATPSPLPPAPRPAPVDPLT</sequence>
<feature type="compositionally biased region" description="Pro residues" evidence="5">
    <location>
        <begin position="254"/>
        <end position="266"/>
    </location>
</feature>
<comment type="caution">
    <text evidence="6">The sequence shown here is derived from an EMBL/GenBank/DDBJ whole genome shotgun (WGS) entry which is preliminary data.</text>
</comment>
<reference evidence="7" key="2">
    <citation type="submission" date="2016-02" db="EMBL/GenBank/DDBJ databases">
        <title>Draft genome sequence of five rapidly growing Mycobacterium species.</title>
        <authorList>
            <person name="Katahira K."/>
            <person name="Gotou Y."/>
            <person name="Iida K."/>
            <person name="Ogura Y."/>
            <person name="Hayashi T."/>
        </authorList>
    </citation>
    <scope>NUCLEOTIDE SEQUENCE [LARGE SCALE GENOMIC DNA]</scope>
    <source>
        <strain evidence="7">JCM15654</strain>
    </source>
</reference>
<evidence type="ECO:0000313" key="6">
    <source>
        <dbReference type="EMBL" id="GAS91527.1"/>
    </source>
</evidence>
<comment type="similarity">
    <text evidence="1">Belongs to the cutinase family.</text>
</comment>
<dbReference type="AlphaFoldDB" id="A0A100W4L3"/>
<reference evidence="7" key="1">
    <citation type="journal article" date="2016" name="Genome Announc.">
        <title>Draft Genome Sequences of Five Rapidly Growing Mycobacterium Species, M. thermoresistibile, M. fortuitum subsp. acetamidolyticum, M. canariasense, M. brisbanense, and M. novocastrense.</title>
        <authorList>
            <person name="Katahira K."/>
            <person name="Ogura Y."/>
            <person name="Gotoh Y."/>
            <person name="Hayashi T."/>
        </authorList>
    </citation>
    <scope>NUCLEOTIDE SEQUENCE [LARGE SCALE GENOMIC DNA]</scope>
    <source>
        <strain evidence="7">JCM15654</strain>
    </source>
</reference>
<organism evidence="6 7">
    <name type="scientific">Mycolicibacterium brisbanense</name>
    <dbReference type="NCBI Taxonomy" id="146020"/>
    <lineage>
        <taxon>Bacteria</taxon>
        <taxon>Bacillati</taxon>
        <taxon>Actinomycetota</taxon>
        <taxon>Actinomycetes</taxon>
        <taxon>Mycobacteriales</taxon>
        <taxon>Mycobacteriaceae</taxon>
        <taxon>Mycolicibacterium</taxon>
    </lineage>
</organism>
<keyword evidence="4" id="KW-1015">Disulfide bond</keyword>
<dbReference type="STRING" id="146020.RMCB_5623"/>
<evidence type="ECO:0000313" key="7">
    <source>
        <dbReference type="Proteomes" id="UP000069620"/>
    </source>
</evidence>
<keyword evidence="3" id="KW-0378">Hydrolase</keyword>
<name>A0A100W4L3_9MYCO</name>